<dbReference type="RefSeq" id="WP_203925700.1">
    <property type="nucleotide sequence ID" value="NZ_BOPH01000008.1"/>
</dbReference>
<dbReference type="Proteomes" id="UP000635606">
    <property type="component" value="Unassembled WGS sequence"/>
</dbReference>
<evidence type="ECO:0000313" key="2">
    <source>
        <dbReference type="EMBL" id="GIJ65697.1"/>
    </source>
</evidence>
<proteinExistence type="predicted"/>
<name>A0A8J4EBC7_9ACTN</name>
<accession>A0A8J4EBC7</accession>
<dbReference type="EMBL" id="BOPH01000008">
    <property type="protein sequence ID" value="GIJ65697.1"/>
    <property type="molecule type" value="Genomic_DNA"/>
</dbReference>
<feature type="region of interest" description="Disordered" evidence="1">
    <location>
        <begin position="47"/>
        <end position="68"/>
    </location>
</feature>
<dbReference type="AlphaFoldDB" id="A0A8J4EBC7"/>
<organism evidence="2 3">
    <name type="scientific">Virgisporangium ochraceum</name>
    <dbReference type="NCBI Taxonomy" id="65505"/>
    <lineage>
        <taxon>Bacteria</taxon>
        <taxon>Bacillati</taxon>
        <taxon>Actinomycetota</taxon>
        <taxon>Actinomycetes</taxon>
        <taxon>Micromonosporales</taxon>
        <taxon>Micromonosporaceae</taxon>
        <taxon>Virgisporangium</taxon>
    </lineage>
</organism>
<sequence length="68" mass="6979">MNALTRRRRLLVGGRVYVGRRSVGNNILDGVPAVFAAHGVQAPPIGQRRTAPDATGGSLAAVARATSG</sequence>
<keyword evidence="3" id="KW-1185">Reference proteome</keyword>
<evidence type="ECO:0000313" key="3">
    <source>
        <dbReference type="Proteomes" id="UP000635606"/>
    </source>
</evidence>
<comment type="caution">
    <text evidence="2">The sequence shown here is derived from an EMBL/GenBank/DDBJ whole genome shotgun (WGS) entry which is preliminary data.</text>
</comment>
<protein>
    <submittedName>
        <fullName evidence="2">Uncharacterized protein</fullName>
    </submittedName>
</protein>
<gene>
    <name evidence="2" type="ORF">Voc01_006140</name>
</gene>
<reference evidence="2" key="1">
    <citation type="submission" date="2021-01" db="EMBL/GenBank/DDBJ databases">
        <title>Whole genome shotgun sequence of Virgisporangium ochraceum NBRC 16418.</title>
        <authorList>
            <person name="Komaki H."/>
            <person name="Tamura T."/>
        </authorList>
    </citation>
    <scope>NUCLEOTIDE SEQUENCE</scope>
    <source>
        <strain evidence="2">NBRC 16418</strain>
    </source>
</reference>
<evidence type="ECO:0000256" key="1">
    <source>
        <dbReference type="SAM" id="MobiDB-lite"/>
    </source>
</evidence>